<dbReference type="PANTHER" id="PTHR48104">
    <property type="entry name" value="METACASPASE-4"/>
    <property type="match status" value="1"/>
</dbReference>
<accession>A0ABT7E1R1</accession>
<evidence type="ECO:0000256" key="1">
    <source>
        <dbReference type="SAM" id="SignalP"/>
    </source>
</evidence>
<keyword evidence="1" id="KW-0732">Signal</keyword>
<evidence type="ECO:0000259" key="3">
    <source>
        <dbReference type="Pfam" id="PF14326"/>
    </source>
</evidence>
<dbReference type="InterPro" id="IPR050452">
    <property type="entry name" value="Metacaspase"/>
</dbReference>
<dbReference type="RefSeq" id="WP_284101585.1">
    <property type="nucleotide sequence ID" value="NZ_JARRAF010000017.1"/>
</dbReference>
<dbReference type="Pfam" id="PF14326">
    <property type="entry name" value="DUF4384"/>
    <property type="match status" value="1"/>
</dbReference>
<evidence type="ECO:0000259" key="2">
    <source>
        <dbReference type="Pfam" id="PF00656"/>
    </source>
</evidence>
<feature type="domain" description="Peptidase C14 caspase" evidence="2">
    <location>
        <begin position="23"/>
        <end position="265"/>
    </location>
</feature>
<evidence type="ECO:0000313" key="4">
    <source>
        <dbReference type="EMBL" id="MDK2125273.1"/>
    </source>
</evidence>
<dbReference type="EMBL" id="JARRAF010000017">
    <property type="protein sequence ID" value="MDK2125273.1"/>
    <property type="molecule type" value="Genomic_DNA"/>
</dbReference>
<dbReference type="Proteomes" id="UP001172778">
    <property type="component" value="Unassembled WGS sequence"/>
</dbReference>
<feature type="signal peptide" evidence="1">
    <location>
        <begin position="1"/>
        <end position="20"/>
    </location>
</feature>
<evidence type="ECO:0000313" key="5">
    <source>
        <dbReference type="Proteomes" id="UP001172778"/>
    </source>
</evidence>
<dbReference type="PANTHER" id="PTHR48104:SF30">
    <property type="entry name" value="METACASPASE-1"/>
    <property type="match status" value="1"/>
</dbReference>
<dbReference type="SUPFAM" id="SSF52129">
    <property type="entry name" value="Caspase-like"/>
    <property type="match status" value="1"/>
</dbReference>
<feature type="chain" id="PRO_5045880296" evidence="1">
    <location>
        <begin position="21"/>
        <end position="475"/>
    </location>
</feature>
<comment type="caution">
    <text evidence="4">The sequence shown here is derived from an EMBL/GenBank/DDBJ whole genome shotgun (WGS) entry which is preliminary data.</text>
</comment>
<dbReference type="Gene3D" id="3.40.50.1460">
    <property type="match status" value="1"/>
</dbReference>
<reference evidence="4" key="1">
    <citation type="submission" date="2023-03" db="EMBL/GenBank/DDBJ databases">
        <title>Chitinimonas shenzhenensis gen. nov., sp. nov., a novel member of family Burkholderiaceae isolated from activated sludge collected in Shen Zhen, China.</title>
        <authorList>
            <person name="Wang X."/>
        </authorList>
    </citation>
    <scope>NUCLEOTIDE SEQUENCE</scope>
    <source>
        <strain evidence="4">DQS-5</strain>
    </source>
</reference>
<protein>
    <submittedName>
        <fullName evidence="4">DUF4384 domain-containing protein</fullName>
    </submittedName>
</protein>
<proteinExistence type="predicted"/>
<dbReference type="InterPro" id="IPR011600">
    <property type="entry name" value="Pept_C14_caspase"/>
</dbReference>
<dbReference type="InterPro" id="IPR029030">
    <property type="entry name" value="Caspase-like_dom_sf"/>
</dbReference>
<dbReference type="InterPro" id="IPR025493">
    <property type="entry name" value="DUF4384"/>
</dbReference>
<organism evidence="4 5">
    <name type="scientific">Parachitinimonas caeni</name>
    <dbReference type="NCBI Taxonomy" id="3031301"/>
    <lineage>
        <taxon>Bacteria</taxon>
        <taxon>Pseudomonadati</taxon>
        <taxon>Pseudomonadota</taxon>
        <taxon>Betaproteobacteria</taxon>
        <taxon>Neisseriales</taxon>
        <taxon>Chitinibacteraceae</taxon>
        <taxon>Parachitinimonas</taxon>
    </lineage>
</organism>
<name>A0ABT7E1R1_9NEIS</name>
<gene>
    <name evidence="4" type="ORF">PZA18_14545</name>
</gene>
<keyword evidence="5" id="KW-1185">Reference proteome</keyword>
<feature type="domain" description="DUF4384" evidence="3">
    <location>
        <begin position="332"/>
        <end position="411"/>
    </location>
</feature>
<dbReference type="Pfam" id="PF00656">
    <property type="entry name" value="Peptidase_C14"/>
    <property type="match status" value="1"/>
</dbReference>
<sequence>MRSLLGLTLAASLCWGPALAETHALILTISQYTSDMPGLPGVRHDIDNAREISRRMGIREANMRFYKDSELTYSGINKAFDELEQRVRQGDQVFVYYSGHGGRALVQDPNERCAEGLVATDGLLFFDFELEKRLKRLGEQASRLVVMIDACHSGGVTTRSVNKRSADLAGLRPKFAVRAGAQDSCSVPVNILSEHLRVASRSLGSGGNNYVYIAAAKANEVSFDHPKEGGLVTSAWLACINAGADTDRSGGLSVDELRLCAQNKLEQKLAGARDIKPSTITLAGNSRSVFALPEGAGKTGSRDAPASATLRDLFNSRDDRRVVSLAPAKPELKIGEDSLDFTVTSNQSGYLYVLMVGSDGKSFDLLFPNQIDRDNFVTAGQPLRLPRESWQITAQGPAGGNQLLAIVTDTPRDFSGLGMRPSGPFSALAVSRSASRSLQALASGSQTSHCQSDTSATNPCSNAFGAALVTIREVK</sequence>